<keyword evidence="3" id="KW-1185">Reference proteome</keyword>
<sequence>MMPPRLSSDERICFQRTLDILEATAALLSQRSGGGVNHNNNNNNSSQPTSPVVAAGSGGDTTSMLHQSIIATNTTVASSYSSGGSLTSPTAARGVGNGSFGSATAVSPFPVVGASFTPIAFLLFQTNLLAVVRDVFVAISASPSAVALVAPRLSQDMWLEVLMKYLALQKHQSSAECTVLEAMYVLSGILQQGETSSAFAQRPTTTTTSGGGLVATAAPVTTTTAAKPPLRQLLLVVEEDDILVMLDRLEHGYHNVTVRNFALGTLRLWLCSRPLSSSSAPSTTQLQQQQLTDPTTTTSELSSSSHYLSSRSDIAPLREAVGAVMAWILTADAAAGRVFFVVDSEATTRLSPIAPSDDNYNLPTDNNREHRDVRKNGGGPSHGSSRRGGVVEFTAQQQQHRVLPQQLRFTLMTVAEILSGFVLSDSTYVPHGVLAQQRVDALLSNLILIRRSTLQHHATKLNLPRRSAATNGGGGMSSEVAAIDASIETLLLCTEAISRLQDVGALMRALLDVDTPWPSSPLSSSSGVVEAQSLQASRWLRCTIQTLLSARRLDDILAALHDSRVIDGQQTLWNVLQRSIISDANNAAANADVLNHSNQNISGQQPSTSGDGAAQAEIALSVSMIIVAASRQPTRRVMLREMCLVGQLYRHLISLVHSAFLSDGHRGEMFVLLYGPDGELLNSVQFLDQFTASGGGDTADSGVSNRHDDDVSRRRRHHNPSSSSLAGISTSKSSAIGRDQMTQSLSSWNKQPEVLLDAVKYILDPARSTPLRETLEWMSQDHNGHRHHRGGGGLPQRSTLAGISTSKSSAIGRDQMTQSLSSWNKQPEVLLDAVKYILDPARSTPLRETLEWMSQDHNGHRHHRGGGGLPQRSTSALPAALVEKRHTLATALISWAVLQTVSPS</sequence>
<evidence type="ECO:0000256" key="1">
    <source>
        <dbReference type="SAM" id="MobiDB-lite"/>
    </source>
</evidence>
<dbReference type="VEuPathDB" id="TriTrypDB:BSAL_69920"/>
<feature type="region of interest" description="Disordered" evidence="1">
    <location>
        <begin position="695"/>
        <end position="733"/>
    </location>
</feature>
<dbReference type="AlphaFoldDB" id="A0A0S4IVA1"/>
<evidence type="ECO:0000313" key="3">
    <source>
        <dbReference type="Proteomes" id="UP000051952"/>
    </source>
</evidence>
<proteinExistence type="predicted"/>
<accession>A0A0S4IVA1</accession>
<gene>
    <name evidence="2" type="ORF">BSAL_69920</name>
</gene>
<feature type="region of interest" description="Disordered" evidence="1">
    <location>
        <begin position="278"/>
        <end position="305"/>
    </location>
</feature>
<organism evidence="2 3">
    <name type="scientific">Bodo saltans</name>
    <name type="common">Flagellated protozoan</name>
    <dbReference type="NCBI Taxonomy" id="75058"/>
    <lineage>
        <taxon>Eukaryota</taxon>
        <taxon>Discoba</taxon>
        <taxon>Euglenozoa</taxon>
        <taxon>Kinetoplastea</taxon>
        <taxon>Metakinetoplastina</taxon>
        <taxon>Eubodonida</taxon>
        <taxon>Bodonidae</taxon>
        <taxon>Bodo</taxon>
    </lineage>
</organism>
<dbReference type="EMBL" id="CYKH01000501">
    <property type="protein sequence ID" value="CUG02797.1"/>
    <property type="molecule type" value="Genomic_DNA"/>
</dbReference>
<name>A0A0S4IVA1_BODSA</name>
<feature type="region of interest" description="Disordered" evidence="1">
    <location>
        <begin position="32"/>
        <end position="57"/>
    </location>
</feature>
<reference evidence="3" key="1">
    <citation type="submission" date="2015-09" db="EMBL/GenBank/DDBJ databases">
        <authorList>
            <consortium name="Pathogen Informatics"/>
        </authorList>
    </citation>
    <scope>NUCLEOTIDE SEQUENCE [LARGE SCALE GENOMIC DNA]</scope>
    <source>
        <strain evidence="3">Lake Konstanz</strain>
    </source>
</reference>
<dbReference type="Proteomes" id="UP000051952">
    <property type="component" value="Unassembled WGS sequence"/>
</dbReference>
<evidence type="ECO:0000313" key="2">
    <source>
        <dbReference type="EMBL" id="CUG02797.1"/>
    </source>
</evidence>
<feature type="compositionally biased region" description="Low complexity" evidence="1">
    <location>
        <begin position="37"/>
        <end position="46"/>
    </location>
</feature>
<feature type="region of interest" description="Disordered" evidence="1">
    <location>
        <begin position="353"/>
        <end position="387"/>
    </location>
</feature>
<feature type="compositionally biased region" description="Basic and acidic residues" evidence="1">
    <location>
        <begin position="366"/>
        <end position="375"/>
    </location>
</feature>
<protein>
    <submittedName>
        <fullName evidence="2">Uncharacterized protein</fullName>
    </submittedName>
</protein>